<protein>
    <submittedName>
        <fullName evidence="1">Aldose 1-epimerase</fullName>
        <ecNumber evidence="1">5.1.3.3</ecNumber>
    </submittedName>
</protein>
<dbReference type="Pfam" id="PF01263">
    <property type="entry name" value="Aldose_epim"/>
    <property type="match status" value="1"/>
</dbReference>
<dbReference type="SUPFAM" id="SSF74650">
    <property type="entry name" value="Galactose mutarotase-like"/>
    <property type="match status" value="1"/>
</dbReference>
<dbReference type="Proteomes" id="UP000274122">
    <property type="component" value="Chromosome"/>
</dbReference>
<dbReference type="EMBL" id="LR134201">
    <property type="protein sequence ID" value="VEB95826.1"/>
    <property type="molecule type" value="Genomic_DNA"/>
</dbReference>
<dbReference type="CDD" id="cd09021">
    <property type="entry name" value="Aldose_epim_Ec_YphB"/>
    <property type="match status" value="1"/>
</dbReference>
<evidence type="ECO:0000313" key="1">
    <source>
        <dbReference type="EMBL" id="VEB95826.1"/>
    </source>
</evidence>
<dbReference type="InterPro" id="IPR014718">
    <property type="entry name" value="GH-type_carb-bd"/>
</dbReference>
<name>A0A447UYR3_9ENTR</name>
<dbReference type="RefSeq" id="WP_126355209.1">
    <property type="nucleotide sequence ID" value="NZ_LR134201.1"/>
</dbReference>
<keyword evidence="2" id="KW-1185">Reference proteome</keyword>
<dbReference type="EC" id="5.1.3.3" evidence="1"/>
<dbReference type="OrthoDB" id="9808779at2"/>
<dbReference type="KEGG" id="clap:NCTC11466_00964"/>
<evidence type="ECO:0000313" key="2">
    <source>
        <dbReference type="Proteomes" id="UP000274122"/>
    </source>
</evidence>
<accession>A0A447UYR3</accession>
<dbReference type="InterPro" id="IPR011013">
    <property type="entry name" value="Gal_mutarotase_sf_dom"/>
</dbReference>
<proteinExistence type="predicted"/>
<keyword evidence="1" id="KW-0413">Isomerase</keyword>
<sequence length="294" mass="33115">MSLFTLQNERLKLLVSGQGGAIEGLWWQNEGQLIPLLRPGKQSGIAVESSCFPLVPFGNRVSGNAFTFAGKDYRLQPNVAWDSHYLHGDGWLTLWQPLEEEPGWLVLEYQHLEGPYRYAVQQTFHLSGDSLTVSLTVVNNGKEPLPFGLGWHPYFPLTAQTSIQARATGYWLEREQWLAGEFQPQLPKSLDFNQPNELPRRWVNNAFSGWDGQAKIAYPQEGVALSMETDPPAPCYFIFVSDPQFDEGYDFDFFCLEPMSHAPDDHHRPGGGLLTTLKQGETLGQNMRISVSTL</sequence>
<dbReference type="InterPro" id="IPR008183">
    <property type="entry name" value="Aldose_1/G6P_1-epimerase"/>
</dbReference>
<organism evidence="1 2">
    <name type="scientific">Cedecea lapagei</name>
    <dbReference type="NCBI Taxonomy" id="158823"/>
    <lineage>
        <taxon>Bacteria</taxon>
        <taxon>Pseudomonadati</taxon>
        <taxon>Pseudomonadota</taxon>
        <taxon>Gammaproteobacteria</taxon>
        <taxon>Enterobacterales</taxon>
        <taxon>Enterobacteriaceae</taxon>
        <taxon>Cedecea</taxon>
    </lineage>
</organism>
<gene>
    <name evidence="1" type="primary">galM_1</name>
    <name evidence="1" type="ORF">NCTC11466_00964</name>
</gene>
<dbReference type="AlphaFoldDB" id="A0A447UYR3"/>
<reference evidence="1 2" key="1">
    <citation type="submission" date="2018-12" db="EMBL/GenBank/DDBJ databases">
        <authorList>
            <consortium name="Pathogen Informatics"/>
        </authorList>
    </citation>
    <scope>NUCLEOTIDE SEQUENCE [LARGE SCALE GENOMIC DNA]</scope>
    <source>
        <strain evidence="1 2">NCTC11466</strain>
    </source>
</reference>
<dbReference type="Gene3D" id="2.70.98.10">
    <property type="match status" value="1"/>
</dbReference>
<dbReference type="GO" id="GO:0030246">
    <property type="term" value="F:carbohydrate binding"/>
    <property type="evidence" value="ECO:0007669"/>
    <property type="project" value="InterPro"/>
</dbReference>
<dbReference type="GO" id="GO:0005975">
    <property type="term" value="P:carbohydrate metabolic process"/>
    <property type="evidence" value="ECO:0007669"/>
    <property type="project" value="InterPro"/>
</dbReference>
<dbReference type="GO" id="GO:0004034">
    <property type="term" value="F:aldose 1-epimerase activity"/>
    <property type="evidence" value="ECO:0007669"/>
    <property type="project" value="UniProtKB-EC"/>
</dbReference>